<dbReference type="NCBIfam" id="NF005559">
    <property type="entry name" value="PRK07231.1"/>
    <property type="match status" value="1"/>
</dbReference>
<sequence>MELFSLAGKTALVTGGTRGIGQAIAIGLAEAGADIVLVQRNTEESVTKQSIEALGRKCHIVVADLSDRSSVHGLIASVTKTHRIDILINNAGIMRRYPATEISQEVLDEVMEVNFNGPFILCRDMGRYWIDNKIDGRLINIASLSTFQGGVRMAAYSASKGAVGQMTKALSNEWAQHKIRVNAIAPGYIATDMNTDTRSNPDQTYYQSIVTRIPMGHWGKPEDFKGPAVFLASDASSYVSGETIVVDGGWMAR</sequence>
<dbReference type="InterPro" id="IPR020904">
    <property type="entry name" value="Sc_DH/Rdtase_CS"/>
</dbReference>
<keyword evidence="3" id="KW-0560">Oxidoreductase</keyword>
<dbReference type="PANTHER" id="PTHR42760">
    <property type="entry name" value="SHORT-CHAIN DEHYDROGENASES/REDUCTASES FAMILY MEMBER"/>
    <property type="match status" value="1"/>
</dbReference>
<name>A0A0F9XU13_TRIHA</name>
<keyword evidence="2" id="KW-0521">NADP</keyword>
<dbReference type="PROSITE" id="PS00061">
    <property type="entry name" value="ADH_SHORT"/>
    <property type="match status" value="1"/>
</dbReference>
<dbReference type="OrthoDB" id="294295at2759"/>
<dbReference type="AlphaFoldDB" id="A0A0F9XU13"/>
<comment type="caution">
    <text evidence="5">The sequence shown here is derived from an EMBL/GenBank/DDBJ whole genome shotgun (WGS) entry which is preliminary data.</text>
</comment>
<dbReference type="GO" id="GO:0016616">
    <property type="term" value="F:oxidoreductase activity, acting on the CH-OH group of donors, NAD or NADP as acceptor"/>
    <property type="evidence" value="ECO:0007669"/>
    <property type="project" value="TreeGrafter"/>
</dbReference>
<protein>
    <submittedName>
        <fullName evidence="5">2-deoxy-D-gluconate 3-dehydrogenase</fullName>
    </submittedName>
</protein>
<feature type="domain" description="Ketoreductase" evidence="4">
    <location>
        <begin position="9"/>
        <end position="177"/>
    </location>
</feature>
<dbReference type="EMBL" id="JOKZ01000106">
    <property type="protein sequence ID" value="KKP03558.1"/>
    <property type="molecule type" value="Genomic_DNA"/>
</dbReference>
<dbReference type="Gene3D" id="3.40.50.720">
    <property type="entry name" value="NAD(P)-binding Rossmann-like Domain"/>
    <property type="match status" value="1"/>
</dbReference>
<dbReference type="PRINTS" id="PR00080">
    <property type="entry name" value="SDRFAMILY"/>
</dbReference>
<dbReference type="OMA" id="KFHYITA"/>
<reference evidence="6" key="1">
    <citation type="journal article" date="2015" name="Genome Announc.">
        <title>Draft whole-genome sequence of the biocontrol agent Trichoderma harzianum T6776.</title>
        <authorList>
            <person name="Baroncelli R."/>
            <person name="Piaggeschi G."/>
            <person name="Fiorini L."/>
            <person name="Bertolini E."/>
            <person name="Zapparata A."/>
            <person name="Pe M.E."/>
            <person name="Sarrocco S."/>
            <person name="Vannacci G."/>
        </authorList>
    </citation>
    <scope>NUCLEOTIDE SEQUENCE [LARGE SCALE GENOMIC DNA]</scope>
    <source>
        <strain evidence="6">T6776</strain>
    </source>
</reference>
<dbReference type="Pfam" id="PF13561">
    <property type="entry name" value="adh_short_C2"/>
    <property type="match status" value="1"/>
</dbReference>
<evidence type="ECO:0000313" key="6">
    <source>
        <dbReference type="Proteomes" id="UP000034112"/>
    </source>
</evidence>
<evidence type="ECO:0000256" key="2">
    <source>
        <dbReference type="ARBA" id="ARBA00022857"/>
    </source>
</evidence>
<accession>A0A0F9XU13</accession>
<dbReference type="SUPFAM" id="SSF51735">
    <property type="entry name" value="NAD(P)-binding Rossmann-fold domains"/>
    <property type="match status" value="1"/>
</dbReference>
<dbReference type="InterPro" id="IPR036291">
    <property type="entry name" value="NAD(P)-bd_dom_sf"/>
</dbReference>
<gene>
    <name evidence="5" type="ORF">THAR02_04365</name>
</gene>
<dbReference type="InterPro" id="IPR057326">
    <property type="entry name" value="KR_dom"/>
</dbReference>
<evidence type="ECO:0000256" key="1">
    <source>
        <dbReference type="ARBA" id="ARBA00006484"/>
    </source>
</evidence>
<evidence type="ECO:0000259" key="4">
    <source>
        <dbReference type="SMART" id="SM00822"/>
    </source>
</evidence>
<dbReference type="PANTHER" id="PTHR42760:SF5">
    <property type="entry name" value="2-DEHYDRO-3-DEOXY-D-GLUCONATE 5-DEHYDROGENASE"/>
    <property type="match status" value="1"/>
</dbReference>
<dbReference type="PRINTS" id="PR00081">
    <property type="entry name" value="GDHRDH"/>
</dbReference>
<comment type="similarity">
    <text evidence="1">Belongs to the short-chain dehydrogenases/reductases (SDR) family.</text>
</comment>
<organism evidence="5 6">
    <name type="scientific">Trichoderma harzianum</name>
    <name type="common">Hypocrea lixii</name>
    <dbReference type="NCBI Taxonomy" id="5544"/>
    <lineage>
        <taxon>Eukaryota</taxon>
        <taxon>Fungi</taxon>
        <taxon>Dikarya</taxon>
        <taxon>Ascomycota</taxon>
        <taxon>Pezizomycotina</taxon>
        <taxon>Sordariomycetes</taxon>
        <taxon>Hypocreomycetidae</taxon>
        <taxon>Hypocreales</taxon>
        <taxon>Hypocreaceae</taxon>
        <taxon>Trichoderma</taxon>
    </lineage>
</organism>
<dbReference type="Proteomes" id="UP000034112">
    <property type="component" value="Unassembled WGS sequence"/>
</dbReference>
<dbReference type="SMART" id="SM00822">
    <property type="entry name" value="PKS_KR"/>
    <property type="match status" value="1"/>
</dbReference>
<dbReference type="InterPro" id="IPR002347">
    <property type="entry name" value="SDR_fam"/>
</dbReference>
<evidence type="ECO:0000313" key="5">
    <source>
        <dbReference type="EMBL" id="KKP03558.1"/>
    </source>
</evidence>
<dbReference type="FunFam" id="3.40.50.720:FF:000084">
    <property type="entry name" value="Short-chain dehydrogenase reductase"/>
    <property type="match status" value="1"/>
</dbReference>
<proteinExistence type="inferred from homology"/>
<evidence type="ECO:0000256" key="3">
    <source>
        <dbReference type="ARBA" id="ARBA00023002"/>
    </source>
</evidence>